<dbReference type="Proteomes" id="UP000004664">
    <property type="component" value="Unassembled WGS sequence"/>
</dbReference>
<dbReference type="AlphaFoldDB" id="G3IQJ1"/>
<dbReference type="STRING" id="697282.Mettu_0875"/>
<evidence type="ECO:0000313" key="1">
    <source>
        <dbReference type="EMBL" id="EGW22077.1"/>
    </source>
</evidence>
<evidence type="ECO:0000313" key="2">
    <source>
        <dbReference type="Proteomes" id="UP000004664"/>
    </source>
</evidence>
<protein>
    <submittedName>
        <fullName evidence="1">Uncharacterized protein</fullName>
    </submittedName>
</protein>
<accession>G3IQJ1</accession>
<dbReference type="HOGENOM" id="CLU_3382699_0_0_6"/>
<sequence length="33" mass="4019">MSMVMNRNRNVEQNIRLRILGYVPIFSRPLLRM</sequence>
<name>G3IQJ1_METTV</name>
<organism evidence="1 2">
    <name type="scientific">Methylobacter tundripaludum (strain ATCC BAA-1195 / DSM 17260 / SV96)</name>
    <dbReference type="NCBI Taxonomy" id="697282"/>
    <lineage>
        <taxon>Bacteria</taxon>
        <taxon>Pseudomonadati</taxon>
        <taxon>Pseudomonadota</taxon>
        <taxon>Gammaproteobacteria</taxon>
        <taxon>Methylococcales</taxon>
        <taxon>Methylococcaceae</taxon>
        <taxon>Methylobacter</taxon>
    </lineage>
</organism>
<gene>
    <name evidence="1" type="ORF">Mettu_0875</name>
</gene>
<dbReference type="EMBL" id="JH109152">
    <property type="protein sequence ID" value="EGW22077.1"/>
    <property type="molecule type" value="Genomic_DNA"/>
</dbReference>
<keyword evidence="2" id="KW-1185">Reference proteome</keyword>
<proteinExistence type="predicted"/>
<reference evidence="1 2" key="1">
    <citation type="submission" date="2011-06" db="EMBL/GenBank/DDBJ databases">
        <title>Genomic sequence of Methylobacter tundripaludum SV96.</title>
        <authorList>
            <consortium name="US DOE Joint Genome Institute"/>
            <person name="Lucas S."/>
            <person name="Han J."/>
            <person name="Lapidus A."/>
            <person name="Cheng J.-F."/>
            <person name="Goodwin L."/>
            <person name="Pitluck S."/>
            <person name="Held B."/>
            <person name="Detter J.C."/>
            <person name="Han C."/>
            <person name="Tapia R."/>
            <person name="Land M."/>
            <person name="Hauser L."/>
            <person name="Kyrpides N."/>
            <person name="Ivanova N."/>
            <person name="Ovchinnikova G."/>
            <person name="Pagani I."/>
            <person name="Klotz M.G."/>
            <person name="Dispirito A.A."/>
            <person name="Murrell J.C."/>
            <person name="Dunfield P."/>
            <person name="Kalyuzhnaya M.G."/>
            <person name="Svenning M."/>
            <person name="Trotsenko Y.A."/>
            <person name="Stein L.Y."/>
            <person name="Woyke T."/>
        </authorList>
    </citation>
    <scope>NUCLEOTIDE SEQUENCE [LARGE SCALE GENOMIC DNA]</scope>
    <source>
        <strain evidence="2">ATCC BAA-1195 / DSM 17260 / SV96</strain>
    </source>
</reference>